<keyword evidence="2" id="KW-0808">Transferase</keyword>
<dbReference type="GO" id="GO:0016740">
    <property type="term" value="F:transferase activity"/>
    <property type="evidence" value="ECO:0007669"/>
    <property type="project" value="UniProtKB-KW"/>
</dbReference>
<comment type="caution">
    <text evidence="2">The sequence shown here is derived from an EMBL/GenBank/DDBJ whole genome shotgun (WGS) entry which is preliminary data.</text>
</comment>
<proteinExistence type="predicted"/>
<dbReference type="CDD" id="cd00761">
    <property type="entry name" value="Glyco_tranf_GTA_type"/>
    <property type="match status" value="1"/>
</dbReference>
<reference evidence="2 3" key="1">
    <citation type="submission" date="2019-07" db="EMBL/GenBank/DDBJ databases">
        <title>Analysis of the biochemical properties, biological activity and biotechnological potential of siderophores and biosurfactants produced by Antarctic psychrotolerant bacteria.</title>
        <authorList>
            <person name="Styczynski M."/>
            <person name="Krucon T."/>
            <person name="Decewicz P."/>
            <person name="Dziewit L."/>
        </authorList>
    </citation>
    <scope>NUCLEOTIDE SEQUENCE [LARGE SCALE GENOMIC DNA]</scope>
    <source>
        <strain evidence="2 3">ANT_H27</strain>
    </source>
</reference>
<dbReference type="Gene3D" id="3.90.550.10">
    <property type="entry name" value="Spore Coat Polysaccharide Biosynthesis Protein SpsA, Chain A"/>
    <property type="match status" value="1"/>
</dbReference>
<gene>
    <name evidence="2" type="ORF">FQ154_14115</name>
</gene>
<dbReference type="AlphaFoldDB" id="A0A5B0ED46"/>
<evidence type="ECO:0000313" key="2">
    <source>
        <dbReference type="EMBL" id="KAA0975329.1"/>
    </source>
</evidence>
<evidence type="ECO:0000313" key="3">
    <source>
        <dbReference type="Proteomes" id="UP000323856"/>
    </source>
</evidence>
<accession>A0A5B0ED46</accession>
<name>A0A5B0ED46_9MICC</name>
<dbReference type="OrthoDB" id="6713581at2"/>
<dbReference type="EMBL" id="VOBL01000015">
    <property type="protein sequence ID" value="KAA0975329.1"/>
    <property type="molecule type" value="Genomic_DNA"/>
</dbReference>
<dbReference type="Pfam" id="PF13524">
    <property type="entry name" value="Glyco_trans_1_2"/>
    <property type="match status" value="1"/>
</dbReference>
<dbReference type="SUPFAM" id="SSF53756">
    <property type="entry name" value="UDP-Glycosyltransferase/glycogen phosphorylase"/>
    <property type="match status" value="1"/>
</dbReference>
<evidence type="ECO:0000259" key="1">
    <source>
        <dbReference type="Pfam" id="PF13524"/>
    </source>
</evidence>
<dbReference type="InterPro" id="IPR029044">
    <property type="entry name" value="Nucleotide-diphossugar_trans"/>
</dbReference>
<organism evidence="2 3">
    <name type="scientific">Paeniglutamicibacter gangotriensis</name>
    <dbReference type="NCBI Taxonomy" id="254787"/>
    <lineage>
        <taxon>Bacteria</taxon>
        <taxon>Bacillati</taxon>
        <taxon>Actinomycetota</taxon>
        <taxon>Actinomycetes</taxon>
        <taxon>Micrococcales</taxon>
        <taxon>Micrococcaceae</taxon>
        <taxon>Paeniglutamicibacter</taxon>
    </lineage>
</organism>
<dbReference type="InterPro" id="IPR055259">
    <property type="entry name" value="YkvP/CgeB_Glyco_trans-like"/>
</dbReference>
<sequence length="638" mass="71740">MIKNLRVALWHFRQGGLAQLLRWKRRQSVQAQNGANNIAGRKIRSARDGRMKLDFPALQPNRRLSQGIKPRVAVILDDFSAQAWGYEWDCIDVKPDTWLEELSGERADLLFVESAWAGNGKAWSYHLTGSSAPRPAIVELLQWCKSQQIPTVFWNKEDPPHYEDFLATARLFDTVLTSDSTQIDRYKADLGHERVEALSFAAQPVVHNPVRPQQGFHARDVAFAGMYFAHKFPERREQMEMLLSAALDVSGNMEHGLEIFSRQLGGDANYQFPAPFNDHVVGSLPYEKMLTAYKAYKVFLNVNSVVDSPSMCARRIFEITASGTPVVTAPSRAIAGFFDKSEVLEVGTRKEAAGMIRSLVRSKELRDRTVHLGQRRIWQEHTYAHRAEQVSRAAGIGVTRSRPSSMTEKPKISALVSTIRPQQIDHILTTVGKQQNVDTELVLLSHGFELDERAIRSKAHDHGIENLVLLRQPRTTTLGACLNLAAGAASGFYVTKMDDDDLYGAHYLQDQAAAHRYSGANVVGKQAHYMYLGGRQTTLLRFEEREHRFTDMVMGPTIFTTREMMQDVPFLELGRGEDTNFLRGILEVGGTIYSSDRFNFVQMRGADGEGHTWSAEETELLATGVVSSFGLNEPHIMF</sequence>
<protein>
    <submittedName>
        <fullName evidence="2">Glycosyltransferase</fullName>
    </submittedName>
</protein>
<dbReference type="Proteomes" id="UP000323856">
    <property type="component" value="Unassembled WGS sequence"/>
</dbReference>
<dbReference type="SUPFAM" id="SSF53448">
    <property type="entry name" value="Nucleotide-diphospho-sugar transferases"/>
    <property type="match status" value="1"/>
</dbReference>
<feature type="domain" description="Spore protein YkvP/CgeB glycosyl transferase-like" evidence="1">
    <location>
        <begin position="265"/>
        <end position="390"/>
    </location>
</feature>